<dbReference type="SUPFAM" id="SSF51338">
    <property type="entry name" value="Composite domain of metallo-dependent hydrolases"/>
    <property type="match status" value="1"/>
</dbReference>
<sequence>MKKLALILLLATLCASAAAAQTASPAVKEYVKVEAPTIALTHVRVVDGTGASAKEDQTVLLSGGKVQTVSGATFKLPGDTKTIDATGMTLLPGLVLLHEHMFYPAGGGVFHEMPFSFPRLYLASGVTSLRTGGSIEPYTDIELKKSIDAGKSPGPKIHITGPYLEGSPPPILQLHGLGGPEDARKTVAFWADAGATSFKAYNVLTRAELKAAIDEAHARKLKLTGHLCSIGFREAAALGIDDLEHGLIVDTEFYPDKKPDVCPDPTKVSMHLATMDVNGPEIQQTIRELVERKVAVTSTLPVFELFVPGRDATPARVLTAMSDSAKVLYLTSRARLDDPARNQQRYGAPAAPWGKLFQMEMQFERAFAKAGGLLVAGTDPTGNGGTLAGFGSQREVELLVEAGFTPLEAIQICTQNGARYLGIENEAGTIAPGKAADLILVKGAPDKNIADIEKVDTVFKDGIGYDPQKLIDSVRGLVGIR</sequence>
<evidence type="ECO:0000256" key="1">
    <source>
        <dbReference type="SAM" id="SignalP"/>
    </source>
</evidence>
<dbReference type="AlphaFoldDB" id="A0A932A9E4"/>
<comment type="caution">
    <text evidence="3">The sequence shown here is derived from an EMBL/GenBank/DDBJ whole genome shotgun (WGS) entry which is preliminary data.</text>
</comment>
<gene>
    <name evidence="3" type="ORF">HYX28_09390</name>
</gene>
<dbReference type="Gene3D" id="2.30.40.10">
    <property type="entry name" value="Urease, subunit C, domain 1"/>
    <property type="match status" value="2"/>
</dbReference>
<evidence type="ECO:0000313" key="4">
    <source>
        <dbReference type="Proteomes" id="UP000779809"/>
    </source>
</evidence>
<dbReference type="GO" id="GO:0016810">
    <property type="term" value="F:hydrolase activity, acting on carbon-nitrogen (but not peptide) bonds"/>
    <property type="evidence" value="ECO:0007669"/>
    <property type="project" value="InterPro"/>
</dbReference>
<dbReference type="PANTHER" id="PTHR43135">
    <property type="entry name" value="ALPHA-D-RIBOSE 1-METHYLPHOSPHONATE 5-TRIPHOSPHATE DIPHOSPHATASE"/>
    <property type="match status" value="1"/>
</dbReference>
<dbReference type="Proteomes" id="UP000779809">
    <property type="component" value="Unassembled WGS sequence"/>
</dbReference>
<dbReference type="InterPro" id="IPR011059">
    <property type="entry name" value="Metal-dep_hydrolase_composite"/>
</dbReference>
<protein>
    <submittedName>
        <fullName evidence="3">Amidohydrolase family protein</fullName>
    </submittedName>
</protein>
<proteinExistence type="predicted"/>
<dbReference type="SUPFAM" id="SSF51556">
    <property type="entry name" value="Metallo-dependent hydrolases"/>
    <property type="match status" value="1"/>
</dbReference>
<dbReference type="PANTHER" id="PTHR43135:SF3">
    <property type="entry name" value="ALPHA-D-RIBOSE 1-METHYLPHOSPHONATE 5-TRIPHOSPHATE DIPHOSPHATASE"/>
    <property type="match status" value="1"/>
</dbReference>
<dbReference type="EMBL" id="JACPNR010000011">
    <property type="protein sequence ID" value="MBI2678981.1"/>
    <property type="molecule type" value="Genomic_DNA"/>
</dbReference>
<reference evidence="3" key="1">
    <citation type="submission" date="2020-07" db="EMBL/GenBank/DDBJ databases">
        <title>Huge and variable diversity of episymbiotic CPR bacteria and DPANN archaea in groundwater ecosystems.</title>
        <authorList>
            <person name="He C.Y."/>
            <person name="Keren R."/>
            <person name="Whittaker M."/>
            <person name="Farag I.F."/>
            <person name="Doudna J."/>
            <person name="Cate J.H.D."/>
            <person name="Banfield J.F."/>
        </authorList>
    </citation>
    <scope>NUCLEOTIDE SEQUENCE</scope>
    <source>
        <strain evidence="3">NC_groundwater_580_Pr5_B-0.1um_64_19</strain>
    </source>
</reference>
<evidence type="ECO:0000313" key="3">
    <source>
        <dbReference type="EMBL" id="MBI2678981.1"/>
    </source>
</evidence>
<feature type="signal peptide" evidence="1">
    <location>
        <begin position="1"/>
        <end position="19"/>
    </location>
</feature>
<dbReference type="Pfam" id="PF01979">
    <property type="entry name" value="Amidohydro_1"/>
    <property type="match status" value="1"/>
</dbReference>
<dbReference type="InterPro" id="IPR006680">
    <property type="entry name" value="Amidohydro-rel"/>
</dbReference>
<feature type="domain" description="Amidohydrolase-related" evidence="2">
    <location>
        <begin position="122"/>
        <end position="462"/>
    </location>
</feature>
<feature type="chain" id="PRO_5037288818" evidence="1">
    <location>
        <begin position="20"/>
        <end position="481"/>
    </location>
</feature>
<dbReference type="Gene3D" id="3.20.20.140">
    <property type="entry name" value="Metal-dependent hydrolases"/>
    <property type="match status" value="2"/>
</dbReference>
<accession>A0A932A9E4</accession>
<keyword evidence="1" id="KW-0732">Signal</keyword>
<dbReference type="InterPro" id="IPR051781">
    <property type="entry name" value="Metallo-dep_Hydrolase"/>
</dbReference>
<evidence type="ECO:0000259" key="2">
    <source>
        <dbReference type="Pfam" id="PF01979"/>
    </source>
</evidence>
<organism evidence="3 4">
    <name type="scientific">Candidatus Korobacter versatilis</name>
    <dbReference type="NCBI Taxonomy" id="658062"/>
    <lineage>
        <taxon>Bacteria</taxon>
        <taxon>Pseudomonadati</taxon>
        <taxon>Acidobacteriota</taxon>
        <taxon>Terriglobia</taxon>
        <taxon>Terriglobales</taxon>
        <taxon>Candidatus Korobacteraceae</taxon>
        <taxon>Candidatus Korobacter</taxon>
    </lineage>
</organism>
<name>A0A932A9E4_9BACT</name>
<dbReference type="InterPro" id="IPR032466">
    <property type="entry name" value="Metal_Hydrolase"/>
</dbReference>